<protein>
    <recommendedName>
        <fullName evidence="4">Secreted protein</fullName>
    </recommendedName>
</protein>
<evidence type="ECO:0008006" key="4">
    <source>
        <dbReference type="Google" id="ProtNLM"/>
    </source>
</evidence>
<evidence type="ECO:0000313" key="3">
    <source>
        <dbReference type="Proteomes" id="UP000674179"/>
    </source>
</evidence>
<dbReference type="AlphaFoldDB" id="A0A836G0W8"/>
<dbReference type="Proteomes" id="UP000674179">
    <property type="component" value="Chromosome 36"/>
</dbReference>
<organism evidence="2 3">
    <name type="scientific">Leishmania enriettii</name>
    <dbReference type="NCBI Taxonomy" id="5663"/>
    <lineage>
        <taxon>Eukaryota</taxon>
        <taxon>Discoba</taxon>
        <taxon>Euglenozoa</taxon>
        <taxon>Kinetoplastea</taxon>
        <taxon>Metakinetoplastina</taxon>
        <taxon>Trypanosomatida</taxon>
        <taxon>Trypanosomatidae</taxon>
        <taxon>Leishmaniinae</taxon>
        <taxon>Leishmania</taxon>
    </lineage>
</organism>
<keyword evidence="1" id="KW-0732">Signal</keyword>
<dbReference type="KEGG" id="lenr:94167697"/>
<comment type="caution">
    <text evidence="2">The sequence shown here is derived from an EMBL/GenBank/DDBJ whole genome shotgun (WGS) entry which is preliminary data.</text>
</comment>
<accession>A0A836G0W8</accession>
<keyword evidence="3" id="KW-1185">Reference proteome</keyword>
<gene>
    <name evidence="2" type="ORF">CUR178_00403</name>
</gene>
<reference evidence="2 3" key="1">
    <citation type="submission" date="2021-02" db="EMBL/GenBank/DDBJ databases">
        <title>Leishmania (Mundinia) enrietti genome sequencing and assembly.</title>
        <authorList>
            <person name="Almutairi H."/>
            <person name="Gatherer D."/>
        </authorList>
    </citation>
    <scope>NUCLEOTIDE SEQUENCE [LARGE SCALE GENOMIC DNA]</scope>
    <source>
        <strain evidence="2">CUR178</strain>
    </source>
</reference>
<dbReference type="EMBL" id="JAFHKP010000036">
    <property type="protein sequence ID" value="KAG5465691.1"/>
    <property type="molecule type" value="Genomic_DNA"/>
</dbReference>
<dbReference type="RefSeq" id="XP_067688290.1">
    <property type="nucleotide sequence ID" value="XM_067832187.1"/>
</dbReference>
<feature type="signal peptide" evidence="1">
    <location>
        <begin position="1"/>
        <end position="30"/>
    </location>
</feature>
<proteinExistence type="predicted"/>
<evidence type="ECO:0000256" key="1">
    <source>
        <dbReference type="SAM" id="SignalP"/>
    </source>
</evidence>
<dbReference type="GeneID" id="94167697"/>
<sequence length="68" mass="7447">MPRGVASHAAKRGALPVLCSWCLCAAAASGREDDSGERDIVCDGVPVQLYPRAIKKNSQHTRRKQYHL</sequence>
<evidence type="ECO:0000313" key="2">
    <source>
        <dbReference type="EMBL" id="KAG5465691.1"/>
    </source>
</evidence>
<name>A0A836G0W8_LEIEN</name>
<feature type="chain" id="PRO_5032502884" description="Secreted protein" evidence="1">
    <location>
        <begin position="31"/>
        <end position="68"/>
    </location>
</feature>